<keyword evidence="2" id="KW-0863">Zinc-finger</keyword>
<keyword evidence="3" id="KW-0862">Zinc</keyword>
<dbReference type="InterPro" id="IPR052604">
    <property type="entry name" value="Mito_Tim_assembly_helper"/>
</dbReference>
<dbReference type="SUPFAM" id="SSF161219">
    <property type="entry name" value="CHY zinc finger-like"/>
    <property type="match status" value="1"/>
</dbReference>
<dbReference type="Pfam" id="PF05495">
    <property type="entry name" value="zf-CHY"/>
    <property type="match status" value="1"/>
</dbReference>
<comment type="caution">
    <text evidence="5">The sequence shown here is derived from an EMBL/GenBank/DDBJ whole genome shotgun (WGS) entry which is preliminary data.</text>
</comment>
<evidence type="ECO:0000256" key="3">
    <source>
        <dbReference type="ARBA" id="ARBA00022833"/>
    </source>
</evidence>
<dbReference type="GO" id="GO:0008270">
    <property type="term" value="F:zinc ion binding"/>
    <property type="evidence" value="ECO:0007669"/>
    <property type="project" value="UniProtKB-KW"/>
</dbReference>
<evidence type="ECO:0000259" key="4">
    <source>
        <dbReference type="PROSITE" id="PS51266"/>
    </source>
</evidence>
<dbReference type="PIRSF" id="PIRSF017292">
    <property type="entry name" value="UCP017292_Znf_CHY"/>
    <property type="match status" value="1"/>
</dbReference>
<name>A0AA41QSI4_9MICO</name>
<dbReference type="AlphaFoldDB" id="A0AA41QSI4"/>
<dbReference type="PANTHER" id="PTHR28082">
    <property type="entry name" value="ZINC FINGER PROTEIN"/>
    <property type="match status" value="1"/>
</dbReference>
<dbReference type="PROSITE" id="PS51266">
    <property type="entry name" value="ZF_CHY"/>
    <property type="match status" value="1"/>
</dbReference>
<organism evidence="5 6">
    <name type="scientific">Cryobacterium zhongshanensis</name>
    <dbReference type="NCBI Taxonomy" id="2928153"/>
    <lineage>
        <taxon>Bacteria</taxon>
        <taxon>Bacillati</taxon>
        <taxon>Actinomycetota</taxon>
        <taxon>Actinomycetes</taxon>
        <taxon>Micrococcales</taxon>
        <taxon>Microbacteriaceae</taxon>
        <taxon>Cryobacterium</taxon>
    </lineage>
</organism>
<evidence type="ECO:0000256" key="1">
    <source>
        <dbReference type="ARBA" id="ARBA00022723"/>
    </source>
</evidence>
<evidence type="ECO:0000256" key="2">
    <source>
        <dbReference type="ARBA" id="ARBA00022771"/>
    </source>
</evidence>
<dbReference type="PANTHER" id="PTHR28082:SF1">
    <property type="entry name" value="HELPER OF TIM PROTEIN 13"/>
    <property type="match status" value="1"/>
</dbReference>
<dbReference type="InterPro" id="IPR037274">
    <property type="entry name" value="Znf_CHY_sf"/>
</dbReference>
<dbReference type="InterPro" id="IPR016694">
    <property type="entry name" value="UCP017292"/>
</dbReference>
<sequence length="126" mass="14310">MQRQPGRERSGGTDLEGLEVFTVFGETVDDETRCVHYKTSADVVAIRFYCCDRFYPCHLCHAAAADHAARQWPVARWTEQAILCGVCRRTLSITDYRSATRCPHCTAPFNDGCRAHAHLYFESPRP</sequence>
<proteinExistence type="predicted"/>
<keyword evidence="1" id="KW-0479">Metal-binding</keyword>
<dbReference type="GO" id="GO:0045041">
    <property type="term" value="P:protein import into mitochondrial intermembrane space"/>
    <property type="evidence" value="ECO:0007669"/>
    <property type="project" value="TreeGrafter"/>
</dbReference>
<dbReference type="RefSeq" id="WP_243010603.1">
    <property type="nucleotide sequence ID" value="NZ_JALGAR010000001.1"/>
</dbReference>
<accession>A0AA41QSI4</accession>
<protein>
    <submittedName>
        <fullName evidence="5">CHY zinc finger protein</fullName>
    </submittedName>
</protein>
<evidence type="ECO:0000313" key="6">
    <source>
        <dbReference type="Proteomes" id="UP001165341"/>
    </source>
</evidence>
<dbReference type="Proteomes" id="UP001165341">
    <property type="component" value="Unassembled WGS sequence"/>
</dbReference>
<reference evidence="5" key="1">
    <citation type="submission" date="2022-03" db="EMBL/GenBank/DDBJ databases">
        <title>Cryobacterium sp. nov. strain ZS14-85, isolated from Antarctic soil.</title>
        <authorList>
            <person name="Li J."/>
            <person name="Niu G."/>
        </authorList>
    </citation>
    <scope>NUCLEOTIDE SEQUENCE</scope>
    <source>
        <strain evidence="5">ZS14-85</strain>
    </source>
</reference>
<dbReference type="InterPro" id="IPR008913">
    <property type="entry name" value="Znf_CHY"/>
</dbReference>
<dbReference type="EMBL" id="JALGAR010000001">
    <property type="protein sequence ID" value="MCI4656388.1"/>
    <property type="molecule type" value="Genomic_DNA"/>
</dbReference>
<evidence type="ECO:0000313" key="5">
    <source>
        <dbReference type="EMBL" id="MCI4656388.1"/>
    </source>
</evidence>
<gene>
    <name evidence="5" type="ORF">MQH31_00975</name>
</gene>
<keyword evidence="6" id="KW-1185">Reference proteome</keyword>
<feature type="domain" description="CHY-type" evidence="4">
    <location>
        <begin position="27"/>
        <end position="107"/>
    </location>
</feature>